<feature type="transmembrane region" description="Helical" evidence="1">
    <location>
        <begin position="71"/>
        <end position="96"/>
    </location>
</feature>
<evidence type="ECO:0000313" key="3">
    <source>
        <dbReference type="RefSeq" id="XP_017032929.1"/>
    </source>
</evidence>
<gene>
    <name evidence="3" type="primary">LOC108082137</name>
</gene>
<feature type="transmembrane region" description="Helical" evidence="1">
    <location>
        <begin position="43"/>
        <end position="64"/>
    </location>
</feature>
<evidence type="ECO:0000256" key="1">
    <source>
        <dbReference type="SAM" id="Phobius"/>
    </source>
</evidence>
<organism evidence="2 3">
    <name type="scientific">Drosophila kikkawai</name>
    <name type="common">Fruit fly</name>
    <dbReference type="NCBI Taxonomy" id="30033"/>
    <lineage>
        <taxon>Eukaryota</taxon>
        <taxon>Metazoa</taxon>
        <taxon>Ecdysozoa</taxon>
        <taxon>Arthropoda</taxon>
        <taxon>Hexapoda</taxon>
        <taxon>Insecta</taxon>
        <taxon>Pterygota</taxon>
        <taxon>Neoptera</taxon>
        <taxon>Endopterygota</taxon>
        <taxon>Diptera</taxon>
        <taxon>Brachycera</taxon>
        <taxon>Muscomorpha</taxon>
        <taxon>Ephydroidea</taxon>
        <taxon>Drosophilidae</taxon>
        <taxon>Drosophila</taxon>
        <taxon>Sophophora</taxon>
    </lineage>
</organism>
<name>A0A6P4JD34_DROKI</name>
<reference evidence="3" key="2">
    <citation type="submission" date="2025-08" db="UniProtKB">
        <authorList>
            <consortium name="RefSeq"/>
        </authorList>
    </citation>
    <scope>IDENTIFICATION</scope>
    <source>
        <strain evidence="3">14028-0561.14</strain>
        <tissue evidence="3">Whole fly</tissue>
    </source>
</reference>
<sequence>MCFCMRIPNRVHCIFGGIGIIIICSVSMSLIFWNGTYDTSHSIFLAGLVLSIIAAFCLIFAAALNMVIPVWVWLVIILPSTLLVVIGHCLILRGYWDYETDLTKATDVIFLIVYICMVVVTVYNSLLFLGSLNKEDT</sequence>
<keyword evidence="2" id="KW-1185">Reference proteome</keyword>
<feature type="transmembrane region" description="Helical" evidence="1">
    <location>
        <begin position="108"/>
        <end position="129"/>
    </location>
</feature>
<keyword evidence="1" id="KW-1133">Transmembrane helix</keyword>
<proteinExistence type="predicted"/>
<accession>A0A6P4JD34</accession>
<keyword evidence="1" id="KW-0472">Membrane</keyword>
<reference evidence="2" key="1">
    <citation type="submission" date="2025-05" db="UniProtKB">
        <authorList>
            <consortium name="RefSeq"/>
        </authorList>
    </citation>
    <scope>NUCLEOTIDE SEQUENCE [LARGE SCALE GENOMIC DNA]</scope>
    <source>
        <strain evidence="2">14028-0561.14</strain>
    </source>
</reference>
<keyword evidence="1" id="KW-0812">Transmembrane</keyword>
<dbReference type="Proteomes" id="UP001652661">
    <property type="component" value="Chromosome 2R"/>
</dbReference>
<protein>
    <submittedName>
        <fullName evidence="3">Uncharacterized protein isoform X3</fullName>
    </submittedName>
</protein>
<dbReference type="GeneID" id="108082137"/>
<evidence type="ECO:0000313" key="2">
    <source>
        <dbReference type="Proteomes" id="UP001652661"/>
    </source>
</evidence>
<dbReference type="OrthoDB" id="10547146at2759"/>
<dbReference type="RefSeq" id="XP_017032929.1">
    <property type="nucleotide sequence ID" value="XM_017177440.3"/>
</dbReference>
<feature type="transmembrane region" description="Helical" evidence="1">
    <location>
        <begin position="12"/>
        <end position="31"/>
    </location>
</feature>
<dbReference type="AlphaFoldDB" id="A0A6P4JD34"/>